<dbReference type="STRING" id="69004.A0A182QB33"/>
<evidence type="ECO:0000256" key="1">
    <source>
        <dbReference type="ARBA" id="ARBA00006672"/>
    </source>
</evidence>
<reference evidence="8" key="1">
    <citation type="submission" date="2014-01" db="EMBL/GenBank/DDBJ databases">
        <title>The Genome Sequence of Anopheles farauti FAR1 (V2).</title>
        <authorList>
            <consortium name="The Broad Institute Genomics Platform"/>
            <person name="Neafsey D.E."/>
            <person name="Besansky N."/>
            <person name="Howell P."/>
            <person name="Walton C."/>
            <person name="Young S.K."/>
            <person name="Zeng Q."/>
            <person name="Gargeya S."/>
            <person name="Fitzgerald M."/>
            <person name="Haas B."/>
            <person name="Abouelleil A."/>
            <person name="Allen A.W."/>
            <person name="Alvarado L."/>
            <person name="Arachchi H.M."/>
            <person name="Berlin A.M."/>
            <person name="Chapman S.B."/>
            <person name="Gainer-Dewar J."/>
            <person name="Goldberg J."/>
            <person name="Griggs A."/>
            <person name="Gujja S."/>
            <person name="Hansen M."/>
            <person name="Howarth C."/>
            <person name="Imamovic A."/>
            <person name="Ireland A."/>
            <person name="Larimer J."/>
            <person name="McCowan C."/>
            <person name="Murphy C."/>
            <person name="Pearson M."/>
            <person name="Poon T.W."/>
            <person name="Priest M."/>
            <person name="Roberts A."/>
            <person name="Saif S."/>
            <person name="Shea T."/>
            <person name="Sisk P."/>
            <person name="Sykes S."/>
            <person name="Wortman J."/>
            <person name="Nusbaum C."/>
            <person name="Birren B."/>
        </authorList>
    </citation>
    <scope>NUCLEOTIDE SEQUENCE [LARGE SCALE GENOMIC DNA]</scope>
    <source>
        <strain evidence="8">FAR1</strain>
    </source>
</reference>
<feature type="domain" description="RING-type" evidence="6">
    <location>
        <begin position="266"/>
        <end position="301"/>
    </location>
</feature>
<evidence type="ECO:0000259" key="6">
    <source>
        <dbReference type="PROSITE" id="PS50089"/>
    </source>
</evidence>
<dbReference type="Gene3D" id="3.30.40.10">
    <property type="entry name" value="Zinc/RING finger domain, C3HC4 (zinc finger)"/>
    <property type="match status" value="1"/>
</dbReference>
<dbReference type="PROSITE" id="PS50143">
    <property type="entry name" value="BIR_REPEAT_2"/>
    <property type="match status" value="2"/>
</dbReference>
<dbReference type="EMBL" id="AXCN02000550">
    <property type="status" value="NOT_ANNOTATED_CDS"/>
    <property type="molecule type" value="Genomic_DNA"/>
</dbReference>
<proteinExistence type="inferred from homology"/>
<dbReference type="InterPro" id="IPR050784">
    <property type="entry name" value="IAP"/>
</dbReference>
<sequence>MAALVGSTNASAIVSSIDRALDLNKEQDRLQTFVGWYVEYILPTDLARWGFYYTGCGDIVQCRFCSIELGHWSETDVVATEHLKWSRHCPLMTKRQTNNVPIDPHFLDQLPDIVPDVYGYHRQIEPVPSSSAVVQVATKSCKHQYPDYATEAARLASFSSWPKSIKQTPEQMVDAGFFYTKKSDIVACFSCGGVLNEWVEGDDPWVEHAVTFSGCHYLNLMKGSAFVEQCLLQKAHGSSSGTATASRTEEKRSEPEGLNVADAKLCKICYANPYNTTFVPCGHVVACAKCASAVDRCPLCNQQFDNVYRVYFG</sequence>
<name>A0A182QB33_9DIPT</name>
<dbReference type="GO" id="GO:0090263">
    <property type="term" value="P:positive regulation of canonical Wnt signaling pathway"/>
    <property type="evidence" value="ECO:0007669"/>
    <property type="project" value="TreeGrafter"/>
</dbReference>
<keyword evidence="2" id="KW-0479">Metal-binding</keyword>
<organism evidence="7 8">
    <name type="scientific">Anopheles farauti</name>
    <dbReference type="NCBI Taxonomy" id="69004"/>
    <lineage>
        <taxon>Eukaryota</taxon>
        <taxon>Metazoa</taxon>
        <taxon>Ecdysozoa</taxon>
        <taxon>Arthropoda</taxon>
        <taxon>Hexapoda</taxon>
        <taxon>Insecta</taxon>
        <taxon>Pterygota</taxon>
        <taxon>Neoptera</taxon>
        <taxon>Endopterygota</taxon>
        <taxon>Diptera</taxon>
        <taxon>Nematocera</taxon>
        <taxon>Culicoidea</taxon>
        <taxon>Culicidae</taxon>
        <taxon>Anophelinae</taxon>
        <taxon>Anopheles</taxon>
    </lineage>
</organism>
<dbReference type="Proteomes" id="UP000075886">
    <property type="component" value="Unassembled WGS sequence"/>
</dbReference>
<dbReference type="VEuPathDB" id="VectorBase:AFAF006630"/>
<dbReference type="InterPro" id="IPR001841">
    <property type="entry name" value="Znf_RING"/>
</dbReference>
<dbReference type="SUPFAM" id="SSF57924">
    <property type="entry name" value="Inhibitor of apoptosis (IAP) repeat"/>
    <property type="match status" value="2"/>
</dbReference>
<protein>
    <recommendedName>
        <fullName evidence="6">RING-type domain-containing protein</fullName>
    </recommendedName>
</protein>
<keyword evidence="3 5" id="KW-0863">Zinc-finger</keyword>
<dbReference type="EnsemblMetazoa" id="AFAF006630-RA">
    <property type="protein sequence ID" value="AFAF006630-PA"/>
    <property type="gene ID" value="AFAF006630"/>
</dbReference>
<accession>A0A182QB33</accession>
<evidence type="ECO:0000313" key="7">
    <source>
        <dbReference type="EnsemblMetazoa" id="AFAF006630-PA"/>
    </source>
</evidence>
<dbReference type="GO" id="GO:0043027">
    <property type="term" value="F:cysteine-type endopeptidase inhibitor activity involved in apoptotic process"/>
    <property type="evidence" value="ECO:0007669"/>
    <property type="project" value="TreeGrafter"/>
</dbReference>
<evidence type="ECO:0000256" key="2">
    <source>
        <dbReference type="ARBA" id="ARBA00022723"/>
    </source>
</evidence>
<keyword evidence="4" id="KW-0862">Zinc</keyword>
<reference evidence="7" key="2">
    <citation type="submission" date="2020-05" db="UniProtKB">
        <authorList>
            <consortium name="EnsemblMetazoa"/>
        </authorList>
    </citation>
    <scope>IDENTIFICATION</scope>
    <source>
        <strain evidence="7">FAR1</strain>
    </source>
</reference>
<dbReference type="GO" id="GO:0043066">
    <property type="term" value="P:negative regulation of apoptotic process"/>
    <property type="evidence" value="ECO:0007669"/>
    <property type="project" value="TreeGrafter"/>
</dbReference>
<dbReference type="SMART" id="SM00184">
    <property type="entry name" value="RING"/>
    <property type="match status" value="1"/>
</dbReference>
<dbReference type="PANTHER" id="PTHR10044:SF174">
    <property type="entry name" value="DEATH-ASSOCIATED INHIBITOR OF APOPTOSIS 1"/>
    <property type="match status" value="1"/>
</dbReference>
<dbReference type="PROSITE" id="PS01282">
    <property type="entry name" value="BIR_REPEAT_1"/>
    <property type="match status" value="1"/>
</dbReference>
<dbReference type="Pfam" id="PF13920">
    <property type="entry name" value="zf-C3HC4_3"/>
    <property type="match status" value="1"/>
</dbReference>
<dbReference type="SMART" id="SM00238">
    <property type="entry name" value="BIR"/>
    <property type="match status" value="2"/>
</dbReference>
<dbReference type="Gene3D" id="1.10.1170.10">
    <property type="entry name" value="Inhibitor Of Apoptosis Protein (2mihbC-IAP-1), Chain A"/>
    <property type="match status" value="2"/>
</dbReference>
<dbReference type="FunFam" id="1.10.1170.10:FF:000002">
    <property type="entry name" value="Baculoviral IAP repeat containing 7"/>
    <property type="match status" value="1"/>
</dbReference>
<dbReference type="GO" id="GO:0051726">
    <property type="term" value="P:regulation of cell cycle"/>
    <property type="evidence" value="ECO:0007669"/>
    <property type="project" value="TreeGrafter"/>
</dbReference>
<keyword evidence="8" id="KW-1185">Reference proteome</keyword>
<dbReference type="InterPro" id="IPR013083">
    <property type="entry name" value="Znf_RING/FYVE/PHD"/>
</dbReference>
<evidence type="ECO:0000256" key="4">
    <source>
        <dbReference type="ARBA" id="ARBA00022833"/>
    </source>
</evidence>
<dbReference type="InterPro" id="IPR001370">
    <property type="entry name" value="BIR_rpt"/>
</dbReference>
<evidence type="ECO:0000256" key="3">
    <source>
        <dbReference type="ARBA" id="ARBA00022771"/>
    </source>
</evidence>
<dbReference type="AlphaFoldDB" id="A0A182QB33"/>
<evidence type="ECO:0000256" key="5">
    <source>
        <dbReference type="PROSITE-ProRule" id="PRU00175"/>
    </source>
</evidence>
<evidence type="ECO:0000313" key="8">
    <source>
        <dbReference type="Proteomes" id="UP000075886"/>
    </source>
</evidence>
<dbReference type="GO" id="GO:0005634">
    <property type="term" value="C:nucleus"/>
    <property type="evidence" value="ECO:0007669"/>
    <property type="project" value="TreeGrafter"/>
</dbReference>
<comment type="similarity">
    <text evidence="1">Belongs to the IAP family.</text>
</comment>
<dbReference type="GO" id="GO:0031398">
    <property type="term" value="P:positive regulation of protein ubiquitination"/>
    <property type="evidence" value="ECO:0007669"/>
    <property type="project" value="TreeGrafter"/>
</dbReference>
<dbReference type="PROSITE" id="PS50089">
    <property type="entry name" value="ZF_RING_2"/>
    <property type="match status" value="1"/>
</dbReference>
<dbReference type="GO" id="GO:0005737">
    <property type="term" value="C:cytoplasm"/>
    <property type="evidence" value="ECO:0007669"/>
    <property type="project" value="TreeGrafter"/>
</dbReference>
<dbReference type="CDD" id="cd00022">
    <property type="entry name" value="BIR"/>
    <property type="match status" value="2"/>
</dbReference>
<dbReference type="Pfam" id="PF00653">
    <property type="entry name" value="BIR"/>
    <property type="match status" value="2"/>
</dbReference>
<dbReference type="GO" id="GO:0061630">
    <property type="term" value="F:ubiquitin protein ligase activity"/>
    <property type="evidence" value="ECO:0007669"/>
    <property type="project" value="TreeGrafter"/>
</dbReference>
<dbReference type="GO" id="GO:0008270">
    <property type="term" value="F:zinc ion binding"/>
    <property type="evidence" value="ECO:0007669"/>
    <property type="project" value="UniProtKB-KW"/>
</dbReference>
<dbReference type="PANTHER" id="PTHR10044">
    <property type="entry name" value="INHIBITOR OF APOPTOSIS"/>
    <property type="match status" value="1"/>
</dbReference>